<comment type="caution">
    <text evidence="1">The sequence shown here is derived from an EMBL/GenBank/DDBJ whole genome shotgun (WGS) entry which is preliminary data.</text>
</comment>
<name>A0AC61KZ84_9EURY</name>
<gene>
    <name evidence="1" type="ORF">C4B59_14495</name>
</gene>
<evidence type="ECO:0000313" key="2">
    <source>
        <dbReference type="Proteomes" id="UP000248329"/>
    </source>
</evidence>
<organism evidence="1 2">
    <name type="scientific">Candidatus Methanogaster sp</name>
    <dbReference type="NCBI Taxonomy" id="3386292"/>
    <lineage>
        <taxon>Archaea</taxon>
        <taxon>Methanobacteriati</taxon>
        <taxon>Methanobacteriota</taxon>
        <taxon>Stenosarchaea group</taxon>
        <taxon>Methanomicrobia</taxon>
        <taxon>Methanosarcinales</taxon>
        <taxon>ANME-2 cluster</taxon>
        <taxon>Candidatus Methanogasteraceae</taxon>
        <taxon>Candidatus Methanogaster</taxon>
    </lineage>
</organism>
<reference evidence="1" key="1">
    <citation type="submission" date="2018-01" db="EMBL/GenBank/DDBJ databases">
        <authorList>
            <person name="Krukenberg V."/>
        </authorList>
    </citation>
    <scope>NUCLEOTIDE SEQUENCE</scope>
    <source>
        <strain evidence="1">E20ANME2</strain>
    </source>
</reference>
<sequence>MSRLSEGENMVTVVATDSTGLITTAALTVYCEPLRGDLNSDGILTSADAAIALKLAATGGWDANADVNHDSRITSLDALMIMQAAGSAITL</sequence>
<protein>
    <submittedName>
        <fullName evidence="1">Uncharacterized protein</fullName>
    </submittedName>
</protein>
<dbReference type="Proteomes" id="UP000248329">
    <property type="component" value="Unassembled WGS sequence"/>
</dbReference>
<dbReference type="EMBL" id="PQXF01000048">
    <property type="protein sequence ID" value="PXF57821.1"/>
    <property type="molecule type" value="Genomic_DNA"/>
</dbReference>
<proteinExistence type="predicted"/>
<evidence type="ECO:0000313" key="1">
    <source>
        <dbReference type="EMBL" id="PXF57821.1"/>
    </source>
</evidence>
<accession>A0AC61KZ84</accession>